<dbReference type="STRING" id="459349.CLOAM0672"/>
<evidence type="ECO:0000256" key="1">
    <source>
        <dbReference type="PROSITE-ProRule" id="PRU00409"/>
    </source>
</evidence>
<dbReference type="AlphaFoldDB" id="B0VGU7"/>
<dbReference type="Gene3D" id="3.40.50.20">
    <property type="match status" value="1"/>
</dbReference>
<dbReference type="GO" id="GO:0046872">
    <property type="term" value="F:metal ion binding"/>
    <property type="evidence" value="ECO:0007669"/>
    <property type="project" value="InterPro"/>
</dbReference>
<proteinExistence type="predicted"/>
<accession>B0VGU7</accession>
<protein>
    <recommendedName>
        <fullName evidence="2">ATP-grasp domain-containing protein</fullName>
    </recommendedName>
</protein>
<feature type="domain" description="ATP-grasp" evidence="2">
    <location>
        <begin position="120"/>
        <end position="309"/>
    </location>
</feature>
<gene>
    <name evidence="3" type="ordered locus">CLOAM0672</name>
</gene>
<dbReference type="EMBL" id="CU466930">
    <property type="protein sequence ID" value="CAO80556.1"/>
    <property type="molecule type" value="Genomic_DNA"/>
</dbReference>
<organism evidence="3 4">
    <name type="scientific">Cloacimonas acidaminovorans (strain Evry)</name>
    <dbReference type="NCBI Taxonomy" id="459349"/>
    <lineage>
        <taxon>Bacteria</taxon>
        <taxon>Pseudomonadati</taxon>
        <taxon>Candidatus Cloacimonadota</taxon>
        <taxon>Candidatus Cloacimonadia</taxon>
        <taxon>Candidatus Cloacimonadales</taxon>
        <taxon>Candidatus Cloacimonadaceae</taxon>
        <taxon>Candidatus Cloacimonas</taxon>
    </lineage>
</organism>
<dbReference type="PROSITE" id="PS50975">
    <property type="entry name" value="ATP_GRASP"/>
    <property type="match status" value="1"/>
</dbReference>
<dbReference type="Gene3D" id="3.30.470.20">
    <property type="entry name" value="ATP-grasp fold, B domain"/>
    <property type="match status" value="1"/>
</dbReference>
<dbReference type="SUPFAM" id="SSF56059">
    <property type="entry name" value="Glutathione synthetase ATP-binding domain-like"/>
    <property type="match status" value="1"/>
</dbReference>
<keyword evidence="1" id="KW-0547">Nucleotide-binding</keyword>
<evidence type="ECO:0000313" key="3">
    <source>
        <dbReference type="EMBL" id="CAO80556.1"/>
    </source>
</evidence>
<keyword evidence="1" id="KW-0067">ATP-binding</keyword>
<dbReference type="KEGG" id="caci:CLOAM0672"/>
<dbReference type="eggNOG" id="COG3919">
    <property type="taxonomic scope" value="Bacteria"/>
</dbReference>
<dbReference type="OrthoDB" id="783569at2"/>
<dbReference type="RefSeq" id="WP_015424416.1">
    <property type="nucleotide sequence ID" value="NC_020449.1"/>
</dbReference>
<sequence length="383" mass="44722">MQKKPGALIIEGHVQGLANTRLLGQADIPVIVVDKENCVAKYSKYCKAFYKCPDYLSDDFIDFLIRLNKAFNLTNWLLLPSNDHAVYNISQHKDTLSQYYKVITENIEVIENIYNKRKLLQIADKAGIPIPATIMPELENPRIVDLRYPILIKGNQGLNFYKRFKHKAFIIKTPDELINIWEKELKEAKPEEYLIQEVIPNVHKTVSVTVFAEKGTVYTYWMGVKVREHPVTFGTATCAKSVFDEEMLNLSKQLIQALNYTGVCEIEWLRDSRDKIPKLIEINARTWLWVGLSAKCGINYPKIIYDYMYDGKIPQVTDYLKDKIWLNIYTDFVYSVINIFKKLDKPINVLKTYRHFQEACWDIKDPIPFVKYGLMINKFIKNR</sequence>
<evidence type="ECO:0000259" key="2">
    <source>
        <dbReference type="PROSITE" id="PS50975"/>
    </source>
</evidence>
<reference evidence="3 4" key="1">
    <citation type="journal article" date="2008" name="J. Bacteriol.">
        <title>'Candidatus Cloacamonas acidaminovorans': genome sequence reconstruction provides a first glimpse of a new bacterial division.</title>
        <authorList>
            <person name="Pelletier E."/>
            <person name="Kreimeyer A."/>
            <person name="Bocs S."/>
            <person name="Rouy Z."/>
            <person name="Gyapay G."/>
            <person name="Chouari R."/>
            <person name="Riviere D."/>
            <person name="Ganesan A."/>
            <person name="Daegelen P."/>
            <person name="Sghir A."/>
            <person name="Cohen G.N."/>
            <person name="Medigue C."/>
            <person name="Weissenbach J."/>
            <person name="Le Paslier D."/>
        </authorList>
    </citation>
    <scope>NUCLEOTIDE SEQUENCE [LARGE SCALE GENOMIC DNA]</scope>
    <source>
        <strain evidence="4">Evry</strain>
    </source>
</reference>
<evidence type="ECO:0000313" key="4">
    <source>
        <dbReference type="Proteomes" id="UP000002019"/>
    </source>
</evidence>
<dbReference type="HOGENOM" id="CLU_034084_2_0_0"/>
<dbReference type="GO" id="GO:0005524">
    <property type="term" value="F:ATP binding"/>
    <property type="evidence" value="ECO:0007669"/>
    <property type="project" value="UniProtKB-UniRule"/>
</dbReference>
<dbReference type="Proteomes" id="UP000002019">
    <property type="component" value="Chromosome"/>
</dbReference>
<name>B0VGU7_CLOAI</name>
<dbReference type="Pfam" id="PF15632">
    <property type="entry name" value="ATPgrasp_Ter"/>
    <property type="match status" value="1"/>
</dbReference>
<dbReference type="InterPro" id="IPR011761">
    <property type="entry name" value="ATP-grasp"/>
</dbReference>
<keyword evidence="4" id="KW-1185">Reference proteome</keyword>